<organism evidence="2 3">
    <name type="scientific">Noviherbaspirillum suwonense</name>
    <dbReference type="NCBI Taxonomy" id="1224511"/>
    <lineage>
        <taxon>Bacteria</taxon>
        <taxon>Pseudomonadati</taxon>
        <taxon>Pseudomonadota</taxon>
        <taxon>Betaproteobacteria</taxon>
        <taxon>Burkholderiales</taxon>
        <taxon>Oxalobacteraceae</taxon>
        <taxon>Noviherbaspirillum</taxon>
    </lineage>
</organism>
<dbReference type="SMART" id="SM01126">
    <property type="entry name" value="DDE_Tnp_IS1595"/>
    <property type="match status" value="1"/>
</dbReference>
<evidence type="ECO:0000259" key="1">
    <source>
        <dbReference type="SMART" id="SM01126"/>
    </source>
</evidence>
<dbReference type="RefSeq" id="WP_283444741.1">
    <property type="nucleotide sequence ID" value="NZ_FXUL01000024.1"/>
</dbReference>
<dbReference type="Proteomes" id="UP001158049">
    <property type="component" value="Unassembled WGS sequence"/>
</dbReference>
<dbReference type="InterPro" id="IPR024445">
    <property type="entry name" value="Tnp_ISXO2-like"/>
</dbReference>
<evidence type="ECO:0000313" key="3">
    <source>
        <dbReference type="Proteomes" id="UP001158049"/>
    </source>
</evidence>
<accession>A0ABY1QP42</accession>
<dbReference type="EMBL" id="FXUL01000024">
    <property type="protein sequence ID" value="SMP76326.1"/>
    <property type="molecule type" value="Genomic_DNA"/>
</dbReference>
<gene>
    <name evidence="2" type="ORF">SAMN06295970_12425</name>
</gene>
<reference evidence="2 3" key="1">
    <citation type="submission" date="2017-05" db="EMBL/GenBank/DDBJ databases">
        <authorList>
            <person name="Varghese N."/>
            <person name="Submissions S."/>
        </authorList>
    </citation>
    <scope>NUCLEOTIDE SEQUENCE [LARGE SCALE GENOMIC DNA]</scope>
    <source>
        <strain evidence="2 3">DSM 26001</strain>
    </source>
</reference>
<protein>
    <submittedName>
        <fullName evidence="2">ISXO2-like transposase domain-containing protein</fullName>
    </submittedName>
</protein>
<keyword evidence="3" id="KW-1185">Reference proteome</keyword>
<name>A0ABY1QP42_9BURK</name>
<comment type="caution">
    <text evidence="2">The sequence shown here is derived from an EMBL/GenBank/DDBJ whole genome shotgun (WGS) entry which is preliminary data.</text>
</comment>
<feature type="domain" description="ISXO2-like transposase" evidence="1">
    <location>
        <begin position="39"/>
        <end position="201"/>
    </location>
</feature>
<dbReference type="NCBIfam" id="NF033547">
    <property type="entry name" value="transpos_IS1595"/>
    <property type="match status" value="1"/>
</dbReference>
<sequence length="246" mass="27606">MVCGKPLRFNAKKLGIHLTTAFYWRHKVLCAIRAKGFDSLAGIMESDETYILESHKGHRNIEAVFGRKPRRSGGKAMKRGISKEQVCVLVAQDRQGHVLFQVGGMGRIDFSAIGAILGSYASGMTTLCTDAEAKYRKFAKEAGVDHQEISARAGVRVKRGIFHIQYVNAHHSRLKLWIRQFHGMATRWADNYLSWFRFMDKHGQLDRAEVIHQMLVSSCAVSGNFPVAALKPQKGRGLFHRAPESP</sequence>
<evidence type="ECO:0000313" key="2">
    <source>
        <dbReference type="EMBL" id="SMP76326.1"/>
    </source>
</evidence>
<dbReference type="Pfam" id="PF12762">
    <property type="entry name" value="DDE_Tnp_IS1595"/>
    <property type="match status" value="1"/>
</dbReference>
<proteinExistence type="predicted"/>